<dbReference type="EMBL" id="CP002696">
    <property type="protein sequence ID" value="AEE16172.1"/>
    <property type="molecule type" value="Genomic_DNA"/>
</dbReference>
<dbReference type="AlphaFoldDB" id="F4LID1"/>
<organism evidence="2 3">
    <name type="scientific">Treponema brennaborense (strain DSM 12168 / CIP 105900 / DD5/3)</name>
    <dbReference type="NCBI Taxonomy" id="906968"/>
    <lineage>
        <taxon>Bacteria</taxon>
        <taxon>Pseudomonadati</taxon>
        <taxon>Spirochaetota</taxon>
        <taxon>Spirochaetia</taxon>
        <taxon>Spirochaetales</taxon>
        <taxon>Treponemataceae</taxon>
        <taxon>Treponema</taxon>
    </lineage>
</organism>
<keyword evidence="3" id="KW-1185">Reference proteome</keyword>
<dbReference type="InterPro" id="IPR001387">
    <property type="entry name" value="Cro/C1-type_HTH"/>
</dbReference>
<dbReference type="GO" id="GO:0045892">
    <property type="term" value="P:negative regulation of DNA-templated transcription"/>
    <property type="evidence" value="ECO:0007669"/>
    <property type="project" value="InterPro"/>
</dbReference>
<protein>
    <submittedName>
        <fullName evidence="2">Helix-turn-helix domain protein</fullName>
    </submittedName>
</protein>
<dbReference type="GO" id="GO:0003677">
    <property type="term" value="F:DNA binding"/>
    <property type="evidence" value="ECO:0007669"/>
    <property type="project" value="InterPro"/>
</dbReference>
<sequence length="137" mass="15679">MILHYHAFMSSFRRNLRNELDYQLLTVKELAAKTGIPKPSLDCYLGSRATVPNAEIAVRIAKALNVSVEYLVTGQNDSPRPDDEYLPPLYAEFRPLLHMMIDLPEEKRAEIKNFITFTYAEFTKRESEKKGVVVSVS</sequence>
<feature type="domain" description="HTH cro/C1-type" evidence="1">
    <location>
        <begin position="25"/>
        <end position="71"/>
    </location>
</feature>
<dbReference type="Proteomes" id="UP000006546">
    <property type="component" value="Chromosome"/>
</dbReference>
<dbReference type="InterPro" id="IPR010982">
    <property type="entry name" value="Lambda_DNA-bd_dom_sf"/>
</dbReference>
<evidence type="ECO:0000259" key="1">
    <source>
        <dbReference type="PROSITE" id="PS50943"/>
    </source>
</evidence>
<dbReference type="SMART" id="SM00530">
    <property type="entry name" value="HTH_XRE"/>
    <property type="match status" value="1"/>
</dbReference>
<dbReference type="Pfam" id="PF07022">
    <property type="entry name" value="Phage_CI_repr"/>
    <property type="match status" value="1"/>
</dbReference>
<dbReference type="SUPFAM" id="SSF47413">
    <property type="entry name" value="lambda repressor-like DNA-binding domains"/>
    <property type="match status" value="1"/>
</dbReference>
<dbReference type="Gene3D" id="1.10.260.40">
    <property type="entry name" value="lambda repressor-like DNA-binding domains"/>
    <property type="match status" value="1"/>
</dbReference>
<accession>F4LID1</accession>
<dbReference type="PROSITE" id="PS50943">
    <property type="entry name" value="HTH_CROC1"/>
    <property type="match status" value="1"/>
</dbReference>
<proteinExistence type="predicted"/>
<dbReference type="CDD" id="cd00093">
    <property type="entry name" value="HTH_XRE"/>
    <property type="match status" value="1"/>
</dbReference>
<dbReference type="eggNOG" id="ENOG5031CUT">
    <property type="taxonomic scope" value="Bacteria"/>
</dbReference>
<gene>
    <name evidence="2" type="ordered locus">Trebr_0730</name>
</gene>
<evidence type="ECO:0000313" key="3">
    <source>
        <dbReference type="Proteomes" id="UP000006546"/>
    </source>
</evidence>
<dbReference type="KEGG" id="tbe:Trebr_0730"/>
<dbReference type="STRING" id="906968.Trebr_0730"/>
<dbReference type="InterPro" id="IPR010744">
    <property type="entry name" value="Phage_CI_N"/>
</dbReference>
<dbReference type="HOGENOM" id="CLU_066192_25_0_12"/>
<name>F4LID1_TREBD</name>
<reference evidence="3" key="1">
    <citation type="submission" date="2011-04" db="EMBL/GenBank/DDBJ databases">
        <title>The complete genome of Treponema brennaborense DSM 12168.</title>
        <authorList>
            <person name="Lucas S."/>
            <person name="Han J."/>
            <person name="Lapidus A."/>
            <person name="Bruce D."/>
            <person name="Goodwin L."/>
            <person name="Pitluck S."/>
            <person name="Peters L."/>
            <person name="Kyrpides N."/>
            <person name="Mavromatis K."/>
            <person name="Ivanova N."/>
            <person name="Mikhailova N."/>
            <person name="Pagani I."/>
            <person name="Teshima H."/>
            <person name="Detter J.C."/>
            <person name="Tapia R."/>
            <person name="Han C."/>
            <person name="Land M."/>
            <person name="Hauser L."/>
            <person name="Markowitz V."/>
            <person name="Cheng J.-F."/>
            <person name="Hugenholtz P."/>
            <person name="Woyke T."/>
            <person name="Wu D."/>
            <person name="Gronow S."/>
            <person name="Wellnitz S."/>
            <person name="Brambilla E."/>
            <person name="Klenk H.-P."/>
            <person name="Eisen J.A."/>
        </authorList>
    </citation>
    <scope>NUCLEOTIDE SEQUENCE [LARGE SCALE GENOMIC DNA]</scope>
    <source>
        <strain evidence="3">DSM 12168 / CIP 105900 / DD5/3</strain>
    </source>
</reference>
<evidence type="ECO:0000313" key="2">
    <source>
        <dbReference type="EMBL" id="AEE16172.1"/>
    </source>
</evidence>